<proteinExistence type="predicted"/>
<organism evidence="1 2">
    <name type="scientific">Rhodococcus aetherivorans</name>
    <dbReference type="NCBI Taxonomy" id="191292"/>
    <lineage>
        <taxon>Bacteria</taxon>
        <taxon>Bacillati</taxon>
        <taxon>Actinomycetota</taxon>
        <taxon>Actinomycetes</taxon>
        <taxon>Mycobacteriales</taxon>
        <taxon>Nocardiaceae</taxon>
        <taxon>Rhodococcus</taxon>
    </lineage>
</organism>
<dbReference type="Proteomes" id="UP001163947">
    <property type="component" value="Chromosome"/>
</dbReference>
<dbReference type="AlphaFoldDB" id="A0AA46PSJ3"/>
<evidence type="ECO:0000313" key="2">
    <source>
        <dbReference type="Proteomes" id="UP001163947"/>
    </source>
</evidence>
<protein>
    <submittedName>
        <fullName evidence="1">Uncharacterized protein</fullName>
    </submittedName>
</protein>
<name>A0AA46PSJ3_9NOCA</name>
<accession>A0AA46PSJ3</accession>
<gene>
    <name evidence="1" type="ORF">OCS65_18270</name>
</gene>
<evidence type="ECO:0000313" key="1">
    <source>
        <dbReference type="EMBL" id="UYF92426.1"/>
    </source>
</evidence>
<dbReference type="EMBL" id="CP106982">
    <property type="protein sequence ID" value="UYF92426.1"/>
    <property type="molecule type" value="Genomic_DNA"/>
</dbReference>
<reference evidence="1" key="1">
    <citation type="submission" date="2022-09" db="EMBL/GenBank/DDBJ databases">
        <title>The genome sequence of Rhodococcus aetherivorans N1.</title>
        <authorList>
            <person name="Jiang W."/>
        </authorList>
    </citation>
    <scope>NUCLEOTIDE SEQUENCE</scope>
    <source>
        <strain evidence="1">N1</strain>
    </source>
</reference>
<dbReference type="GeneID" id="83622405"/>
<sequence length="180" mass="20126">MPVDLCSVVTSGVVSALVGGVVSWITARHVTVRQERARTAEQARRKLAVLIAPKLRDIMQFNRGELPTIGRRPDDKSVQGQDREFCAQILKIASDQGWFRRRRVLRLCERVFGSETVELAKEYGTSEGIPIVGIGDQIITTRSPQIPQPGGGLFDRALRKKPGDPLVRKLIRELDRLSRC</sequence>
<dbReference type="RefSeq" id="WP_263507391.1">
    <property type="nucleotide sequence ID" value="NZ_CP106982.1"/>
</dbReference>